<dbReference type="GO" id="GO:0046872">
    <property type="term" value="F:metal ion binding"/>
    <property type="evidence" value="ECO:0007669"/>
    <property type="project" value="UniProtKB-KW"/>
</dbReference>
<keyword evidence="7" id="KW-1185">Reference proteome</keyword>
<dbReference type="Proteomes" id="UP000233375">
    <property type="component" value="Unassembled WGS sequence"/>
</dbReference>
<dbReference type="InterPro" id="IPR010158">
    <property type="entry name" value="Amidase_Cbmase"/>
</dbReference>
<keyword evidence="3" id="KW-0862">Zinc</keyword>
<feature type="binding site" evidence="3">
    <location>
        <position position="384"/>
    </location>
    <ligand>
        <name>Zn(2+)</name>
        <dbReference type="ChEBI" id="CHEBI:29105"/>
        <label>2</label>
    </ligand>
</feature>
<name>A0A2N0YXQ5_9BACI</name>
<dbReference type="NCBIfam" id="TIGR01879">
    <property type="entry name" value="hydantase"/>
    <property type="match status" value="1"/>
</dbReference>
<evidence type="ECO:0000259" key="5">
    <source>
        <dbReference type="Pfam" id="PF07687"/>
    </source>
</evidence>
<dbReference type="SUPFAM" id="SSF53187">
    <property type="entry name" value="Zn-dependent exopeptidases"/>
    <property type="match status" value="1"/>
</dbReference>
<organism evidence="6 7">
    <name type="scientific">Niallia nealsonii</name>
    <dbReference type="NCBI Taxonomy" id="115979"/>
    <lineage>
        <taxon>Bacteria</taxon>
        <taxon>Bacillati</taxon>
        <taxon>Bacillota</taxon>
        <taxon>Bacilli</taxon>
        <taxon>Bacillales</taxon>
        <taxon>Bacillaceae</taxon>
        <taxon>Niallia</taxon>
    </lineage>
</organism>
<evidence type="ECO:0000313" key="7">
    <source>
        <dbReference type="Proteomes" id="UP000233375"/>
    </source>
</evidence>
<feature type="binding site" evidence="3">
    <location>
        <position position="192"/>
    </location>
    <ligand>
        <name>Zn(2+)</name>
        <dbReference type="ChEBI" id="CHEBI:29105"/>
        <label>1</label>
    </ligand>
</feature>
<feature type="binding site" evidence="4">
    <location>
        <position position="290"/>
    </location>
    <ligand>
        <name>allantoate</name>
        <dbReference type="ChEBI" id="CHEBI:17536"/>
    </ligand>
</feature>
<dbReference type="SUPFAM" id="SSF55031">
    <property type="entry name" value="Bacterial exopeptidase dimerisation domain"/>
    <property type="match status" value="1"/>
</dbReference>
<dbReference type="Pfam" id="PF01546">
    <property type="entry name" value="Peptidase_M20"/>
    <property type="match status" value="1"/>
</dbReference>
<evidence type="ECO:0000256" key="1">
    <source>
        <dbReference type="ARBA" id="ARBA00006153"/>
    </source>
</evidence>
<evidence type="ECO:0000313" key="6">
    <source>
        <dbReference type="EMBL" id="PKG22039.1"/>
    </source>
</evidence>
<dbReference type="PANTHER" id="PTHR32494:SF5">
    <property type="entry name" value="ALLANTOATE AMIDOHYDROLASE"/>
    <property type="match status" value="1"/>
</dbReference>
<dbReference type="NCBIfam" id="NF006771">
    <property type="entry name" value="PRK09290.1-5"/>
    <property type="match status" value="1"/>
</dbReference>
<feature type="binding site" evidence="4">
    <location>
        <position position="277"/>
    </location>
    <ligand>
        <name>allantoate</name>
        <dbReference type="ChEBI" id="CHEBI:17536"/>
    </ligand>
</feature>
<comment type="caution">
    <text evidence="6">The sequence shown here is derived from an EMBL/GenBank/DDBJ whole genome shotgun (WGS) entry which is preliminary data.</text>
</comment>
<dbReference type="NCBIfam" id="NF006768">
    <property type="entry name" value="PRK09290.1-1"/>
    <property type="match status" value="1"/>
</dbReference>
<keyword evidence="3" id="KW-0479">Metal-binding</keyword>
<dbReference type="PANTHER" id="PTHR32494">
    <property type="entry name" value="ALLANTOATE DEIMINASE-RELATED"/>
    <property type="match status" value="1"/>
</dbReference>
<feature type="domain" description="Peptidase M20 dimerisation" evidence="5">
    <location>
        <begin position="214"/>
        <end position="312"/>
    </location>
</feature>
<dbReference type="RefSeq" id="WP_101178767.1">
    <property type="nucleotide sequence ID" value="NZ_PISE01000047.1"/>
</dbReference>
<dbReference type="Gene3D" id="3.30.70.360">
    <property type="match status" value="1"/>
</dbReference>
<dbReference type="OrthoDB" id="9808195at2"/>
<sequence>MQTTINMETVKVEKWLNWLSCFGATKNDGVTRLLYDDSWKTAQLALKEKMVDVGLQASFDSIGNLFGRLEGTEIKEKTILTGSHIDTVVDGGKYDGAYGVIASLLAVKYLYEHYGFPKKTIEVVSLCEEEGSRFPLAFWGSGSITGKYKLEDSKELKDASSIPFHTAMELAGFPPSNQSAARDDIDSFIEVHIEQGAVLEKEKQSVGIVTHIVGQRRFNIKIIGESNHAGTTPMSYRKDSMHIASEFIAYAMNKVKEIEESLVATVGKLTVSPNVPNVIPNEVVFTLDVRHHQEDILDQYCAKIFSYFESICLEKGAGLDISQWVNVKPVKMDENLIDTADYVLQGLSLPYKKMISGAGHDSQMFGTFCPTALLFVPSQKGISHSPLEFTKIEDLKNGVIVLIKLLHKLAY</sequence>
<protein>
    <submittedName>
        <fullName evidence="6">Allantoate amidohydrolase</fullName>
    </submittedName>
</protein>
<feature type="binding site" evidence="3">
    <location>
        <position position="130"/>
    </location>
    <ligand>
        <name>Zn(2+)</name>
        <dbReference type="ChEBI" id="CHEBI:29105"/>
        <label>2</label>
    </ligand>
</feature>
<dbReference type="EMBL" id="PISE01000047">
    <property type="protein sequence ID" value="PKG22039.1"/>
    <property type="molecule type" value="Genomic_DNA"/>
</dbReference>
<dbReference type="Gene3D" id="3.40.630.10">
    <property type="entry name" value="Zn peptidases"/>
    <property type="match status" value="1"/>
</dbReference>
<dbReference type="GO" id="GO:0016813">
    <property type="term" value="F:hydrolase activity, acting on carbon-nitrogen (but not peptide) bonds, in linear amidines"/>
    <property type="evidence" value="ECO:0007669"/>
    <property type="project" value="InterPro"/>
</dbReference>
<dbReference type="AlphaFoldDB" id="A0A2N0YXQ5"/>
<comment type="cofactor">
    <cofactor evidence="3">
        <name>Zn(2+)</name>
        <dbReference type="ChEBI" id="CHEBI:29105"/>
    </cofactor>
    <text evidence="3">Binds 2 Zn(2+) ions per subunit.</text>
</comment>
<accession>A0A2N0YXQ5</accession>
<dbReference type="CDD" id="cd03884">
    <property type="entry name" value="M20_bAS"/>
    <property type="match status" value="1"/>
</dbReference>
<comment type="similarity">
    <text evidence="1">Belongs to the peptidase M20 family.</text>
</comment>
<evidence type="ECO:0000256" key="2">
    <source>
        <dbReference type="ARBA" id="ARBA00022801"/>
    </source>
</evidence>
<dbReference type="InterPro" id="IPR002933">
    <property type="entry name" value="Peptidase_M20"/>
</dbReference>
<proteinExistence type="inferred from homology"/>
<feature type="binding site" evidence="3">
    <location>
        <position position="95"/>
    </location>
    <ligand>
        <name>Zn(2+)</name>
        <dbReference type="ChEBI" id="CHEBI:29105"/>
        <label>2</label>
    </ligand>
</feature>
<evidence type="ECO:0000256" key="4">
    <source>
        <dbReference type="PIRSR" id="PIRSR001235-2"/>
    </source>
</evidence>
<dbReference type="PIRSF" id="PIRSF001235">
    <property type="entry name" value="Amidase_carbamoylase"/>
    <property type="match status" value="1"/>
</dbReference>
<feature type="binding site" evidence="4">
    <location>
        <position position="217"/>
    </location>
    <ligand>
        <name>allantoate</name>
        <dbReference type="ChEBI" id="CHEBI:17536"/>
    </ligand>
</feature>
<keyword evidence="2 6" id="KW-0378">Hydrolase</keyword>
<feature type="binding site" evidence="3">
    <location>
        <position position="95"/>
    </location>
    <ligand>
        <name>Zn(2+)</name>
        <dbReference type="ChEBI" id="CHEBI:29105"/>
        <label>1</label>
    </ligand>
</feature>
<evidence type="ECO:0000256" key="3">
    <source>
        <dbReference type="PIRSR" id="PIRSR001235-1"/>
    </source>
</evidence>
<dbReference type="InterPro" id="IPR011650">
    <property type="entry name" value="Peptidase_M20_dimer"/>
</dbReference>
<feature type="binding site" evidence="3">
    <location>
        <position position="84"/>
    </location>
    <ligand>
        <name>Zn(2+)</name>
        <dbReference type="ChEBI" id="CHEBI:29105"/>
        <label>1</label>
    </ligand>
</feature>
<gene>
    <name evidence="6" type="ORF">CWS01_18890</name>
</gene>
<dbReference type="InterPro" id="IPR036264">
    <property type="entry name" value="Bact_exopeptidase_dim_dom"/>
</dbReference>
<reference evidence="6 7" key="1">
    <citation type="journal article" date="2003" name="Int. J. Syst. Evol. Microbiol.">
        <title>Bacillus nealsonii sp. nov., isolated from a spacecraft-assembly facility, whose spores are gamma-radiation resistant.</title>
        <authorList>
            <person name="Venkateswaran K."/>
            <person name="Kempf M."/>
            <person name="Chen F."/>
            <person name="Satomi M."/>
            <person name="Nicholson W."/>
            <person name="Kern R."/>
        </authorList>
    </citation>
    <scope>NUCLEOTIDE SEQUENCE [LARGE SCALE GENOMIC DNA]</scope>
    <source>
        <strain evidence="6 7">FO-92</strain>
    </source>
</reference>
<dbReference type="Pfam" id="PF07687">
    <property type="entry name" value="M20_dimer"/>
    <property type="match status" value="1"/>
</dbReference>